<name>A0A3Q8U9L4_BRELC</name>
<keyword evidence="1" id="KW-0496">Mitochondrion</keyword>
<organism evidence="1">
    <name type="scientific">Bremia lactucae</name>
    <name type="common">Lettuce downy mildew</name>
    <dbReference type="NCBI Taxonomy" id="4779"/>
    <lineage>
        <taxon>Eukaryota</taxon>
        <taxon>Sar</taxon>
        <taxon>Stramenopiles</taxon>
        <taxon>Oomycota</taxon>
        <taxon>Peronosporomycetes</taxon>
        <taxon>Peronosporales</taxon>
        <taxon>Peronosporaceae</taxon>
        <taxon>Bremia</taxon>
    </lineage>
</organism>
<gene>
    <name evidence="1" type="primary">ymf101</name>
</gene>
<accession>A0A3Q8U9L4</accession>
<dbReference type="AlphaFoldDB" id="A0A3Q8U9L4"/>
<dbReference type="KEGG" id="blac:38665137"/>
<sequence>MNRNKKLFNYKNNIILTNGSSIKITSVKYFKNYQLNFRIFKKTKTVININNQNKLSFIKKII</sequence>
<reference evidence="1" key="1">
    <citation type="submission" date="2018-04" db="EMBL/GenBank/DDBJ databases">
        <authorList>
            <person name="Martin F.N."/>
            <person name="Ancheita A."/>
            <person name="Gil J."/>
            <person name="Cavanaugh K.A."/>
            <person name="Tsuchida C."/>
            <person name="Michelmore R.W."/>
        </authorList>
    </citation>
    <scope>NUCLEOTIDE SEQUENCE</scope>
</reference>
<protein>
    <submittedName>
        <fullName evidence="1">Uncharacterized protein</fullName>
    </submittedName>
</protein>
<dbReference type="GeneID" id="38665137"/>
<geneLocation type="mitochondrion" evidence="1"/>
<evidence type="ECO:0000313" key="1">
    <source>
        <dbReference type="EMBL" id="AZL92959.1"/>
    </source>
</evidence>
<dbReference type="RefSeq" id="YP_009547907.1">
    <property type="nucleotide sequence ID" value="NC_040179.1"/>
</dbReference>
<proteinExistence type="predicted"/>
<dbReference type="EMBL" id="MH271689">
    <property type="protein sequence ID" value="AZL92959.1"/>
    <property type="molecule type" value="Genomic_DNA"/>
</dbReference>